<dbReference type="EMBL" id="JPER01000004">
    <property type="protein sequence ID" value="KFZ30703.1"/>
    <property type="molecule type" value="Genomic_DNA"/>
</dbReference>
<accession>A0A094L7F9</accession>
<dbReference type="OrthoDB" id="9796171at2"/>
<proteinExistence type="predicted"/>
<dbReference type="InterPro" id="IPR016181">
    <property type="entry name" value="Acyl_CoA_acyltransferase"/>
</dbReference>
<dbReference type="eggNOG" id="COG2153">
    <property type="taxonomic scope" value="Bacteria"/>
</dbReference>
<dbReference type="SUPFAM" id="SSF55729">
    <property type="entry name" value="Acyl-CoA N-acyltransferases (Nat)"/>
    <property type="match status" value="1"/>
</dbReference>
<organism evidence="2 3">
    <name type="scientific">Pseudidiomarina salinarum</name>
    <dbReference type="NCBI Taxonomy" id="435908"/>
    <lineage>
        <taxon>Bacteria</taxon>
        <taxon>Pseudomonadati</taxon>
        <taxon>Pseudomonadota</taxon>
        <taxon>Gammaproteobacteria</taxon>
        <taxon>Alteromonadales</taxon>
        <taxon>Idiomarinaceae</taxon>
        <taxon>Pseudidiomarina</taxon>
    </lineage>
</organism>
<feature type="domain" description="N-acetyltransferase" evidence="1">
    <location>
        <begin position="6"/>
        <end position="148"/>
    </location>
</feature>
<name>A0A094L7F9_9GAMM</name>
<dbReference type="AlphaFoldDB" id="A0A094L7F9"/>
<dbReference type="STRING" id="435908.IDSA_09275"/>
<sequence>MTWQIKHFSELTITELYDLLQLRQDVFVVEQDCPYLDADGKDPQAWHIFTYNDSDQLVAAARLFKPDDTSPWSRIGRVVTARSVRRKGLGRDLMAEAIKWCQREAPDGPIQLGAQVYLREFYESLGFTEISAEYLEDGIPHIDMERRP</sequence>
<dbReference type="RefSeq" id="WP_034776072.1">
    <property type="nucleotide sequence ID" value="NZ_JPER01000004.1"/>
</dbReference>
<dbReference type="Gene3D" id="3.40.630.30">
    <property type="match status" value="1"/>
</dbReference>
<comment type="caution">
    <text evidence="2">The sequence shown here is derived from an EMBL/GenBank/DDBJ whole genome shotgun (WGS) entry which is preliminary data.</text>
</comment>
<dbReference type="Proteomes" id="UP000054363">
    <property type="component" value="Unassembled WGS sequence"/>
</dbReference>
<evidence type="ECO:0000259" key="1">
    <source>
        <dbReference type="PROSITE" id="PS51186"/>
    </source>
</evidence>
<dbReference type="GO" id="GO:0016747">
    <property type="term" value="F:acyltransferase activity, transferring groups other than amino-acyl groups"/>
    <property type="evidence" value="ECO:0007669"/>
    <property type="project" value="InterPro"/>
</dbReference>
<dbReference type="CDD" id="cd04301">
    <property type="entry name" value="NAT_SF"/>
    <property type="match status" value="1"/>
</dbReference>
<dbReference type="PROSITE" id="PS51186">
    <property type="entry name" value="GNAT"/>
    <property type="match status" value="1"/>
</dbReference>
<gene>
    <name evidence="2" type="ORF">IDSA_09275</name>
</gene>
<keyword evidence="3" id="KW-1185">Reference proteome</keyword>
<protein>
    <recommendedName>
        <fullName evidence="1">N-acetyltransferase domain-containing protein</fullName>
    </recommendedName>
</protein>
<evidence type="ECO:0000313" key="2">
    <source>
        <dbReference type="EMBL" id="KFZ30703.1"/>
    </source>
</evidence>
<dbReference type="Pfam" id="PF13673">
    <property type="entry name" value="Acetyltransf_10"/>
    <property type="match status" value="1"/>
</dbReference>
<reference evidence="2 3" key="1">
    <citation type="submission" date="2014-06" db="EMBL/GenBank/DDBJ databases">
        <title>The draft genome sequence of Idiomarina salinarum ISL-52.</title>
        <authorList>
            <person name="Du J."/>
            <person name="Shao Z."/>
        </authorList>
    </citation>
    <scope>NUCLEOTIDE SEQUENCE [LARGE SCALE GENOMIC DNA]</scope>
    <source>
        <strain evidence="2 3">ISL-52</strain>
    </source>
</reference>
<evidence type="ECO:0000313" key="3">
    <source>
        <dbReference type="Proteomes" id="UP000054363"/>
    </source>
</evidence>
<dbReference type="InterPro" id="IPR000182">
    <property type="entry name" value="GNAT_dom"/>
</dbReference>